<protein>
    <recommendedName>
        <fullName evidence="1">ZSWIM3 N-terminal domain-containing protein</fullName>
    </recommendedName>
</protein>
<name>A0AAV7IR78_COTGL</name>
<reference evidence="2 3" key="1">
    <citation type="journal article" date="2021" name="J. Hered.">
        <title>A chromosome-level genome assembly of the parasitoid wasp, Cotesia glomerata (Hymenoptera: Braconidae).</title>
        <authorList>
            <person name="Pinto B.J."/>
            <person name="Weis J.J."/>
            <person name="Gamble T."/>
            <person name="Ode P.J."/>
            <person name="Paul R."/>
            <person name="Zaspel J.M."/>
        </authorList>
    </citation>
    <scope>NUCLEOTIDE SEQUENCE [LARGE SCALE GENOMIC DNA]</scope>
    <source>
        <strain evidence="2">CgM1</strain>
    </source>
</reference>
<organism evidence="2 3">
    <name type="scientific">Cotesia glomerata</name>
    <name type="common">Lepidopteran parasitic wasp</name>
    <name type="synonym">Apanteles glomeratus</name>
    <dbReference type="NCBI Taxonomy" id="32391"/>
    <lineage>
        <taxon>Eukaryota</taxon>
        <taxon>Metazoa</taxon>
        <taxon>Ecdysozoa</taxon>
        <taxon>Arthropoda</taxon>
        <taxon>Hexapoda</taxon>
        <taxon>Insecta</taxon>
        <taxon>Pterygota</taxon>
        <taxon>Neoptera</taxon>
        <taxon>Endopterygota</taxon>
        <taxon>Hymenoptera</taxon>
        <taxon>Apocrita</taxon>
        <taxon>Ichneumonoidea</taxon>
        <taxon>Braconidae</taxon>
        <taxon>Microgastrinae</taxon>
        <taxon>Cotesia</taxon>
    </lineage>
</organism>
<dbReference type="Proteomes" id="UP000826195">
    <property type="component" value="Unassembled WGS sequence"/>
</dbReference>
<keyword evidence="3" id="KW-1185">Reference proteome</keyword>
<dbReference type="EMBL" id="JAHXZJ010000747">
    <property type="protein sequence ID" value="KAH0557555.1"/>
    <property type="molecule type" value="Genomic_DNA"/>
</dbReference>
<accession>A0AAV7IR78</accession>
<evidence type="ECO:0000313" key="3">
    <source>
        <dbReference type="Proteomes" id="UP000826195"/>
    </source>
</evidence>
<comment type="caution">
    <text evidence="2">The sequence shown here is derived from an EMBL/GenBank/DDBJ whole genome shotgun (WGS) entry which is preliminary data.</text>
</comment>
<feature type="domain" description="ZSWIM3 N-terminal" evidence="1">
    <location>
        <begin position="7"/>
        <end position="108"/>
    </location>
</feature>
<dbReference type="AlphaFoldDB" id="A0AAV7IR78"/>
<dbReference type="InterPro" id="IPR048325">
    <property type="entry name" value="ZSWIM3_N"/>
</dbReference>
<proteinExistence type="predicted"/>
<dbReference type="Pfam" id="PF21599">
    <property type="entry name" value="ZSWIM3_N"/>
    <property type="match status" value="1"/>
</dbReference>
<sequence>MAEVFQVNKEYLTHLQLLEDLDKYEETSGHEFMTYETHTFEKVFRRKNKRFDTGDLSMYEGFYRCTRGKKKSEPKDSKKKYCEVELTVRYNATKKAMVIRKWNPEHNHEPSEIKNTRIKWVEKYERKIKRQEINKGKGAKELEQQQAEQQRCLEEEAIQLRKRRKIGDERNEVIIINDEKFSESPICLGDVVRKLVKKEEMDKWEKDQGYIIKMNDLIVITDELEGYLKENVSLVEAMMKYVTTDVQNFLYELLKQNS</sequence>
<evidence type="ECO:0000313" key="2">
    <source>
        <dbReference type="EMBL" id="KAH0557555.1"/>
    </source>
</evidence>
<evidence type="ECO:0000259" key="1">
    <source>
        <dbReference type="Pfam" id="PF21599"/>
    </source>
</evidence>
<gene>
    <name evidence="2" type="ORF">KQX54_008107</name>
</gene>